<dbReference type="CDD" id="cd07385">
    <property type="entry name" value="MPP_YkuE_C"/>
    <property type="match status" value="1"/>
</dbReference>
<feature type="transmembrane region" description="Helical" evidence="3">
    <location>
        <begin position="55"/>
        <end position="74"/>
    </location>
</feature>
<dbReference type="Pfam" id="PF00149">
    <property type="entry name" value="Metallophos"/>
    <property type="match status" value="1"/>
</dbReference>
<dbReference type="Proteomes" id="UP000015993">
    <property type="component" value="Unassembled WGS sequence"/>
</dbReference>
<evidence type="ECO:0000313" key="5">
    <source>
        <dbReference type="EMBL" id="EHG23694.1"/>
    </source>
</evidence>
<dbReference type="Gene3D" id="3.60.21.10">
    <property type="match status" value="1"/>
</dbReference>
<comment type="caution">
    <text evidence="5">The sequence shown here is derived from an EMBL/GenBank/DDBJ whole genome shotgun (WGS) entry which is preliminary data.</text>
</comment>
<keyword evidence="3" id="KW-0472">Membrane</keyword>
<organism evidence="5 6">
    <name type="scientific">Alloprevotella rava F0323</name>
    <dbReference type="NCBI Taxonomy" id="679199"/>
    <lineage>
        <taxon>Bacteria</taxon>
        <taxon>Pseudomonadati</taxon>
        <taxon>Bacteroidota</taxon>
        <taxon>Bacteroidia</taxon>
        <taxon>Bacteroidales</taxon>
        <taxon>Prevotellaceae</taxon>
        <taxon>Alloprevotella</taxon>
    </lineage>
</organism>
<protein>
    <recommendedName>
        <fullName evidence="4">Calcineurin-like phosphoesterase domain-containing protein</fullName>
    </recommendedName>
</protein>
<dbReference type="GO" id="GO:0009245">
    <property type="term" value="P:lipid A biosynthetic process"/>
    <property type="evidence" value="ECO:0007669"/>
    <property type="project" value="TreeGrafter"/>
</dbReference>
<dbReference type="PATRIC" id="fig|679199.3.peg.534"/>
<keyword evidence="6" id="KW-1185">Reference proteome</keyword>
<dbReference type="eggNOG" id="COG1408">
    <property type="taxonomic scope" value="Bacteria"/>
</dbReference>
<dbReference type="SUPFAM" id="SSF56300">
    <property type="entry name" value="Metallo-dependent phosphatases"/>
    <property type="match status" value="1"/>
</dbReference>
<evidence type="ECO:0000256" key="2">
    <source>
        <dbReference type="ARBA" id="ARBA00022801"/>
    </source>
</evidence>
<keyword evidence="2" id="KW-0378">Hydrolase</keyword>
<dbReference type="STRING" id="679199.HMPREF9332_00508"/>
<gene>
    <name evidence="5" type="ORF">HMPREF9332_00508</name>
</gene>
<dbReference type="InterPro" id="IPR029052">
    <property type="entry name" value="Metallo-depent_PP-like"/>
</dbReference>
<dbReference type="PANTHER" id="PTHR31302:SF31">
    <property type="entry name" value="PHOSPHODIESTERASE YAEI"/>
    <property type="match status" value="1"/>
</dbReference>
<keyword evidence="3" id="KW-0812">Transmembrane</keyword>
<dbReference type="HOGENOM" id="CLU_025443_6_0_10"/>
<feature type="transmembrane region" description="Helical" evidence="3">
    <location>
        <begin position="22"/>
        <end position="43"/>
    </location>
</feature>
<evidence type="ECO:0000259" key="4">
    <source>
        <dbReference type="Pfam" id="PF00149"/>
    </source>
</evidence>
<accession>G5GAA7</accession>
<keyword evidence="1" id="KW-0479">Metal-binding</keyword>
<feature type="transmembrane region" description="Helical" evidence="3">
    <location>
        <begin position="86"/>
        <end position="109"/>
    </location>
</feature>
<dbReference type="GO" id="GO:0008758">
    <property type="term" value="F:UDP-2,3-diacylglucosamine hydrolase activity"/>
    <property type="evidence" value="ECO:0007669"/>
    <property type="project" value="TreeGrafter"/>
</dbReference>
<evidence type="ECO:0000256" key="1">
    <source>
        <dbReference type="ARBA" id="ARBA00022723"/>
    </source>
</evidence>
<reference evidence="5 6" key="1">
    <citation type="submission" date="2011-08" db="EMBL/GenBank/DDBJ databases">
        <title>The Genome Sequence of Prevotella sp. oral taxon 302 str. F0323.</title>
        <authorList>
            <consortium name="The Broad Institute Genome Sequencing Platform"/>
            <person name="Earl A."/>
            <person name="Ward D."/>
            <person name="Feldgarden M."/>
            <person name="Gevers D."/>
            <person name="Izard J."/>
            <person name="Blanton J.M."/>
            <person name="Baranova O.V."/>
            <person name="Tanner A.C."/>
            <person name="Dewhirst F.E."/>
            <person name="Young S.K."/>
            <person name="Zeng Q."/>
            <person name="Gargeya S."/>
            <person name="Fitzgerald M."/>
            <person name="Haas B."/>
            <person name="Abouelleil A."/>
            <person name="Alvarado L."/>
            <person name="Arachchi H.M."/>
            <person name="Berlin A."/>
            <person name="Brown A."/>
            <person name="Chapman S.B."/>
            <person name="Chen Z."/>
            <person name="Dunbar C."/>
            <person name="Freedman E."/>
            <person name="Gearin G."/>
            <person name="Gellesch M."/>
            <person name="Goldberg J."/>
            <person name="Griggs A."/>
            <person name="Gujja S."/>
            <person name="Heiman D."/>
            <person name="Howarth C."/>
            <person name="Larson L."/>
            <person name="Lui A."/>
            <person name="MacDonald P.J.P."/>
            <person name="Montmayeur A."/>
            <person name="Murphy C."/>
            <person name="Neiman D."/>
            <person name="Pearson M."/>
            <person name="Priest M."/>
            <person name="Roberts A."/>
            <person name="Saif S."/>
            <person name="Shea T."/>
            <person name="Shenoy N."/>
            <person name="Sisk P."/>
            <person name="Stolte C."/>
            <person name="Sykes S."/>
            <person name="Wortman J."/>
            <person name="Nusbaum C."/>
            <person name="Birren B."/>
        </authorList>
    </citation>
    <scope>NUCLEOTIDE SEQUENCE [LARGE SCALE GENOMIC DNA]</scope>
    <source>
        <strain evidence="5 6">F0323</strain>
    </source>
</reference>
<dbReference type="AlphaFoldDB" id="G5GAA7"/>
<sequence>MRSFVISLFTTAQILITQSRMIARILILLIALLTLPAWGIDCLVLRNKWPRWGRLLFALPHLLLLMALTFTAINESYTMTADAVKGFLLSATLCLVVPETLTVLLLLIGRIGKKQKFFRRSMTVLASLVGALSFMMMLYSFTLGYKRIQTKQFTFTHPSIPPQFKGYRIALISDLHLGTLRHHQDVVQQIVDSINVQQPDLIIFVGDLVNYHVREIEPFRNILSQLKARDGMVSVMGNHDYLTYFRWNNTAERLAAVRQLQQEERNMGWKLLLNENLILHRGNDSIAVIGLENHGNRPSFPRRAKLQQARKNLSPNCFQLLLQHDPSYWEAQILPNTDIPLMLSGHTHAMQLQIGKWSPAAWFYPQWSGLYQQGNQALLVNPGVGEVLLPFRFGAWPEIDIITLDSPLAH</sequence>
<evidence type="ECO:0000256" key="3">
    <source>
        <dbReference type="SAM" id="Phobius"/>
    </source>
</evidence>
<name>G5GAA7_9BACT</name>
<feature type="domain" description="Calcineurin-like phosphoesterase" evidence="4">
    <location>
        <begin position="168"/>
        <end position="349"/>
    </location>
</feature>
<feature type="transmembrane region" description="Helical" evidence="3">
    <location>
        <begin position="121"/>
        <end position="141"/>
    </location>
</feature>
<dbReference type="InterPro" id="IPR051158">
    <property type="entry name" value="Metallophosphoesterase_sf"/>
</dbReference>
<keyword evidence="3" id="KW-1133">Transmembrane helix</keyword>
<dbReference type="PANTHER" id="PTHR31302">
    <property type="entry name" value="TRANSMEMBRANE PROTEIN WITH METALLOPHOSPHOESTERASE DOMAIN-RELATED"/>
    <property type="match status" value="1"/>
</dbReference>
<dbReference type="GO" id="GO:0046872">
    <property type="term" value="F:metal ion binding"/>
    <property type="evidence" value="ECO:0007669"/>
    <property type="project" value="UniProtKB-KW"/>
</dbReference>
<evidence type="ECO:0000313" key="6">
    <source>
        <dbReference type="Proteomes" id="UP000015993"/>
    </source>
</evidence>
<dbReference type="InterPro" id="IPR004843">
    <property type="entry name" value="Calcineurin-like_PHP"/>
</dbReference>
<dbReference type="EMBL" id="ACZK01000011">
    <property type="protein sequence ID" value="EHG23694.1"/>
    <property type="molecule type" value="Genomic_DNA"/>
</dbReference>
<dbReference type="GO" id="GO:0016020">
    <property type="term" value="C:membrane"/>
    <property type="evidence" value="ECO:0007669"/>
    <property type="project" value="GOC"/>
</dbReference>
<proteinExistence type="predicted"/>